<dbReference type="Gene3D" id="1.10.10.10">
    <property type="entry name" value="Winged helix-like DNA-binding domain superfamily/Winged helix DNA-binding domain"/>
    <property type="match status" value="1"/>
</dbReference>
<accession>A0ABS5Y9D6</accession>
<keyword evidence="1" id="KW-0238">DNA-binding</keyword>
<evidence type="ECO:0000313" key="4">
    <source>
        <dbReference type="Proteomes" id="UP000811282"/>
    </source>
</evidence>
<dbReference type="InterPro" id="IPR036388">
    <property type="entry name" value="WH-like_DNA-bd_sf"/>
</dbReference>
<proteinExistence type="predicted"/>
<keyword evidence="4" id="KW-1185">Reference proteome</keyword>
<dbReference type="EMBL" id="JAFJYC010000001">
    <property type="protein sequence ID" value="MBT9431611.1"/>
    <property type="molecule type" value="Genomic_DNA"/>
</dbReference>
<name>A0ABS5Y9D6_9GAMM</name>
<dbReference type="RefSeq" id="WP_215670007.1">
    <property type="nucleotide sequence ID" value="NZ_JAFJYC010000001.1"/>
</dbReference>
<dbReference type="SUPFAM" id="SSF46894">
    <property type="entry name" value="C-terminal effector domain of the bipartite response regulators"/>
    <property type="match status" value="1"/>
</dbReference>
<comment type="caution">
    <text evidence="3">The sequence shown here is derived from an EMBL/GenBank/DDBJ whole genome shotgun (WGS) entry which is preliminary data.</text>
</comment>
<sequence length="221" mass="25924">MEKLPLLTFLEKSKIPWAVKSVESRFAFINEPAKDFLRIPDRFDFEGRLDEDFTTPWSEMAQEYRAHDRKAESSQDGAEIITTSYFTRHAILEPWYCHKFPIYDSENQVTGTLFYAKRVNFISIYDFFDKLKPSVISFNPPVDIFTDRELEIIFYAIQNISAKLIATKLNISHRTVENRLLAIYNKTEVNSLNGLIKYCHNVGLNNYVPKKLLREGVDFCW</sequence>
<evidence type="ECO:0000313" key="3">
    <source>
        <dbReference type="EMBL" id="MBT9431611.1"/>
    </source>
</evidence>
<dbReference type="InterPro" id="IPR000792">
    <property type="entry name" value="Tscrpt_reg_LuxR_C"/>
</dbReference>
<dbReference type="Pfam" id="PF08448">
    <property type="entry name" value="PAS_4"/>
    <property type="match status" value="1"/>
</dbReference>
<reference evidence="3 4" key="1">
    <citation type="journal article" date="2021" name="Genome Biol. Evol.">
        <title>The evolution of interdependence in a four-way mealybug symbiosis.</title>
        <authorList>
            <person name="Garber A.I."/>
            <person name="Kupper M."/>
            <person name="Laetsch D.R."/>
            <person name="Weldon S.R."/>
            <person name="Ladinsky M.S."/>
            <person name="Bjorkman P.J."/>
            <person name="McCutcheon J.P."/>
        </authorList>
    </citation>
    <scope>NUCLEOTIDE SEQUENCE [LARGE SCALE GENOMIC DNA]</scope>
    <source>
        <strain evidence="3">SOD</strain>
    </source>
</reference>
<gene>
    <name evidence="3" type="ORF">JZM24_04585</name>
</gene>
<dbReference type="Pfam" id="PF00196">
    <property type="entry name" value="GerE"/>
    <property type="match status" value="1"/>
</dbReference>
<organism evidence="3 4">
    <name type="scientific">Candidatus Sodalis endolongispinus</name>
    <dbReference type="NCBI Taxonomy" id="2812662"/>
    <lineage>
        <taxon>Bacteria</taxon>
        <taxon>Pseudomonadati</taxon>
        <taxon>Pseudomonadota</taxon>
        <taxon>Gammaproteobacteria</taxon>
        <taxon>Enterobacterales</taxon>
        <taxon>Bruguierivoracaceae</taxon>
        <taxon>Sodalis</taxon>
    </lineage>
</organism>
<dbReference type="CDD" id="cd06170">
    <property type="entry name" value="LuxR_C_like"/>
    <property type="match status" value="1"/>
</dbReference>
<evidence type="ECO:0000256" key="1">
    <source>
        <dbReference type="ARBA" id="ARBA00023125"/>
    </source>
</evidence>
<dbReference type="InterPro" id="IPR013656">
    <property type="entry name" value="PAS_4"/>
</dbReference>
<dbReference type="Proteomes" id="UP000811282">
    <property type="component" value="Unassembled WGS sequence"/>
</dbReference>
<protein>
    <submittedName>
        <fullName evidence="3">Helix-turn-helix transcriptional regulator</fullName>
    </submittedName>
</protein>
<dbReference type="SMART" id="SM00421">
    <property type="entry name" value="HTH_LUXR"/>
    <property type="match status" value="1"/>
</dbReference>
<dbReference type="PROSITE" id="PS50043">
    <property type="entry name" value="HTH_LUXR_2"/>
    <property type="match status" value="1"/>
</dbReference>
<feature type="domain" description="HTH luxR-type" evidence="2">
    <location>
        <begin position="141"/>
        <end position="203"/>
    </location>
</feature>
<dbReference type="InterPro" id="IPR016032">
    <property type="entry name" value="Sig_transdc_resp-reg_C-effctor"/>
</dbReference>
<evidence type="ECO:0000259" key="2">
    <source>
        <dbReference type="PROSITE" id="PS50043"/>
    </source>
</evidence>